<dbReference type="Gene3D" id="1.10.340.30">
    <property type="entry name" value="Hypothetical protein, domain 2"/>
    <property type="match status" value="1"/>
</dbReference>
<dbReference type="PANTHER" id="PTHR43003">
    <property type="entry name" value="DNA-3-METHYLADENINE GLYCOSYLASE"/>
    <property type="match status" value="1"/>
</dbReference>
<reference evidence="4" key="1">
    <citation type="journal article" date="2019" name="Int. J. Syst. Evol. Microbiol.">
        <title>The Global Catalogue of Microorganisms (GCM) 10K type strain sequencing project: providing services to taxonomists for standard genome sequencing and annotation.</title>
        <authorList>
            <consortium name="The Broad Institute Genomics Platform"/>
            <consortium name="The Broad Institute Genome Sequencing Center for Infectious Disease"/>
            <person name="Wu L."/>
            <person name="Ma J."/>
        </authorList>
    </citation>
    <scope>NUCLEOTIDE SEQUENCE [LARGE SCALE GENOMIC DNA]</scope>
    <source>
        <strain evidence="4">KCTC 52277</strain>
    </source>
</reference>
<protein>
    <recommendedName>
        <fullName evidence="5">HhH-GPD domain-containing protein</fullName>
    </recommendedName>
</protein>
<evidence type="ECO:0000256" key="2">
    <source>
        <dbReference type="ARBA" id="ARBA00023204"/>
    </source>
</evidence>
<dbReference type="InterPro" id="IPR051912">
    <property type="entry name" value="Alkylbase_DNA_Glycosylase/TA"/>
</dbReference>
<accession>A0ABV7GFY5</accession>
<gene>
    <name evidence="3" type="ORF">ACFOE0_14645</name>
</gene>
<dbReference type="RefSeq" id="WP_248937167.1">
    <property type="nucleotide sequence ID" value="NZ_JAKILF010000007.1"/>
</dbReference>
<evidence type="ECO:0000256" key="1">
    <source>
        <dbReference type="ARBA" id="ARBA00022763"/>
    </source>
</evidence>
<dbReference type="InterPro" id="IPR011257">
    <property type="entry name" value="DNA_glycosylase"/>
</dbReference>
<organism evidence="3 4">
    <name type="scientific">Shewanella submarina</name>
    <dbReference type="NCBI Taxonomy" id="2016376"/>
    <lineage>
        <taxon>Bacteria</taxon>
        <taxon>Pseudomonadati</taxon>
        <taxon>Pseudomonadota</taxon>
        <taxon>Gammaproteobacteria</taxon>
        <taxon>Alteromonadales</taxon>
        <taxon>Shewanellaceae</taxon>
        <taxon>Shewanella</taxon>
    </lineage>
</organism>
<dbReference type="Proteomes" id="UP001595621">
    <property type="component" value="Unassembled WGS sequence"/>
</dbReference>
<proteinExistence type="predicted"/>
<comment type="caution">
    <text evidence="3">The sequence shown here is derived from an EMBL/GenBank/DDBJ whole genome shotgun (WGS) entry which is preliminary data.</text>
</comment>
<evidence type="ECO:0000313" key="4">
    <source>
        <dbReference type="Proteomes" id="UP001595621"/>
    </source>
</evidence>
<keyword evidence="2" id="KW-0234">DNA repair</keyword>
<name>A0ABV7GFY5_9GAMM</name>
<dbReference type="PANTHER" id="PTHR43003:SF5">
    <property type="entry name" value="DNA-3-METHYLADENINE GLYCOSYLASE"/>
    <property type="match status" value="1"/>
</dbReference>
<dbReference type="EMBL" id="JBHRTD010000017">
    <property type="protein sequence ID" value="MFC3139411.1"/>
    <property type="molecule type" value="Genomic_DNA"/>
</dbReference>
<dbReference type="SUPFAM" id="SSF48150">
    <property type="entry name" value="DNA-glycosylase"/>
    <property type="match status" value="1"/>
</dbReference>
<evidence type="ECO:0008006" key="5">
    <source>
        <dbReference type="Google" id="ProtNLM"/>
    </source>
</evidence>
<keyword evidence="1" id="KW-0227">DNA damage</keyword>
<sequence>MMPPETPESIRNELCHRFPALAERLSRCPLIPIISPSQEALITVLIRAVVGQMLSQQAAATIYGRVARHMELIGGPENLCHESLIQAGLSRSKARTVIGLRDKYLENADYFEAWRCLPYGDFRIQALSCWGVGEWTVSVIAIFHLGHTHVFPHKDGTVIRVC</sequence>
<keyword evidence="4" id="KW-1185">Reference proteome</keyword>
<evidence type="ECO:0000313" key="3">
    <source>
        <dbReference type="EMBL" id="MFC3139411.1"/>
    </source>
</evidence>
<dbReference type="Gene3D" id="1.10.1670.40">
    <property type="match status" value="1"/>
</dbReference>